<name>A0A0L0FPS9_9EUKA</name>
<reference evidence="1 2" key="1">
    <citation type="submission" date="2011-02" db="EMBL/GenBank/DDBJ databases">
        <title>The Genome Sequence of Sphaeroforma arctica JP610.</title>
        <authorList>
            <consortium name="The Broad Institute Genome Sequencing Platform"/>
            <person name="Russ C."/>
            <person name="Cuomo C."/>
            <person name="Young S.K."/>
            <person name="Zeng Q."/>
            <person name="Gargeya S."/>
            <person name="Alvarado L."/>
            <person name="Berlin A."/>
            <person name="Chapman S.B."/>
            <person name="Chen Z."/>
            <person name="Freedman E."/>
            <person name="Gellesch M."/>
            <person name="Goldberg J."/>
            <person name="Griggs A."/>
            <person name="Gujja S."/>
            <person name="Heilman E."/>
            <person name="Heiman D."/>
            <person name="Howarth C."/>
            <person name="Mehta T."/>
            <person name="Neiman D."/>
            <person name="Pearson M."/>
            <person name="Roberts A."/>
            <person name="Saif S."/>
            <person name="Shea T."/>
            <person name="Shenoy N."/>
            <person name="Sisk P."/>
            <person name="Stolte C."/>
            <person name="Sykes S."/>
            <person name="White J."/>
            <person name="Yandava C."/>
            <person name="Burger G."/>
            <person name="Gray M.W."/>
            <person name="Holland P.W.H."/>
            <person name="King N."/>
            <person name="Lang F.B.F."/>
            <person name="Roger A.J."/>
            <person name="Ruiz-Trillo I."/>
            <person name="Haas B."/>
            <person name="Nusbaum C."/>
            <person name="Birren B."/>
        </authorList>
    </citation>
    <scope>NUCLEOTIDE SEQUENCE [LARGE SCALE GENOMIC DNA]</scope>
    <source>
        <strain evidence="1 2">JP610</strain>
    </source>
</reference>
<dbReference type="GO" id="GO:0008289">
    <property type="term" value="F:lipid binding"/>
    <property type="evidence" value="ECO:0007669"/>
    <property type="project" value="InterPro"/>
</dbReference>
<dbReference type="AlphaFoldDB" id="A0A0L0FPS9"/>
<sequence>MSIVAMSAEDKARVGVVSDAVTQVTQEFKGDNAAVNLLHDLMTSESTRLALQNLFSALGNEEGAIEKRDAWIEILVLMDGEETQGARKSLLNVVEFLQCARGTEEAKDFFECILSIGGLGQVEGAQAIVDALQDEMVHHALEGFANSLENPQKEKVTFAIDTVVCAFEEHRGSQSAAAKLSNVLTPMSEEEGMLSAILNQLEYNFEASGEDLINIAIKDPMNFSQKLIKQVLWPVLSERLNRIEVPDVSEKSGKDLYEVSDIVIHVTSMPKIIKIAIESEIELHVDDNNEIQNGGTYMVTTISANNIAARSDVMAFNIDKKSWPSFNSQGDLDVEIKQPGFDMTIGILVEQPPGDEDQAAQFAAGEVQCNLQSFNMNFHKNAKNEWLLNTASRWFNPALRKAIATAVSGQLKSLMNEAFVTFSKLLTAQQALVKRVKERKAEMVLAQAVELGQV</sequence>
<dbReference type="SUPFAM" id="SSF55394">
    <property type="entry name" value="Bactericidal permeability-increasing protein, BPI"/>
    <property type="match status" value="1"/>
</dbReference>
<dbReference type="Gene3D" id="3.15.10.10">
    <property type="entry name" value="Bactericidal permeability-increasing protein, domain 1"/>
    <property type="match status" value="1"/>
</dbReference>
<dbReference type="InterPro" id="IPR017943">
    <property type="entry name" value="Bactericidal_perm-incr_a/b_dom"/>
</dbReference>
<evidence type="ECO:0000313" key="2">
    <source>
        <dbReference type="Proteomes" id="UP000054560"/>
    </source>
</evidence>
<dbReference type="Proteomes" id="UP000054560">
    <property type="component" value="Unassembled WGS sequence"/>
</dbReference>
<organism evidence="1 2">
    <name type="scientific">Sphaeroforma arctica JP610</name>
    <dbReference type="NCBI Taxonomy" id="667725"/>
    <lineage>
        <taxon>Eukaryota</taxon>
        <taxon>Ichthyosporea</taxon>
        <taxon>Ichthyophonida</taxon>
        <taxon>Sphaeroforma</taxon>
    </lineage>
</organism>
<dbReference type="PANTHER" id="PTHR31138:SF1">
    <property type="entry name" value="PDZ DOMAIN-CONTAINING PROTEIN"/>
    <property type="match status" value="1"/>
</dbReference>
<dbReference type="EMBL" id="KQ242419">
    <property type="protein sequence ID" value="KNC78815.1"/>
    <property type="molecule type" value="Genomic_DNA"/>
</dbReference>
<dbReference type="RefSeq" id="XP_014152717.1">
    <property type="nucleotide sequence ID" value="XM_014297242.1"/>
</dbReference>
<keyword evidence="2" id="KW-1185">Reference proteome</keyword>
<gene>
    <name evidence="1" type="ORF">SARC_08764</name>
</gene>
<dbReference type="PANTHER" id="PTHR31138">
    <property type="entry name" value="CHROMOSOME 19, WHOLE GENOME SHOTGUN SEQUENCE"/>
    <property type="match status" value="1"/>
</dbReference>
<accession>A0A0L0FPS9</accession>
<protein>
    <submittedName>
        <fullName evidence="1">Uncharacterized protein</fullName>
    </submittedName>
</protein>
<evidence type="ECO:0000313" key="1">
    <source>
        <dbReference type="EMBL" id="KNC78815.1"/>
    </source>
</evidence>
<dbReference type="GeneID" id="25909268"/>
<proteinExistence type="predicted"/>